<evidence type="ECO:0000313" key="2">
    <source>
        <dbReference type="Proteomes" id="UP000182938"/>
    </source>
</evidence>
<name>A0A1L3MER9_9MICO</name>
<gene>
    <name evidence="1" type="ORF">ASJ30_04305</name>
</gene>
<accession>A0A1L3MER9</accession>
<keyword evidence="2" id="KW-1185">Reference proteome</keyword>
<dbReference type="Proteomes" id="UP000182938">
    <property type="component" value="Chromosome"/>
</dbReference>
<dbReference type="KEGG" id="jte:ASJ30_04305"/>
<dbReference type="RefSeq" id="WP_072624013.1">
    <property type="nucleotide sequence ID" value="NZ_CP013290.1"/>
</dbReference>
<dbReference type="EMBL" id="CP013290">
    <property type="protein sequence ID" value="APH00849.1"/>
    <property type="molecule type" value="Genomic_DNA"/>
</dbReference>
<proteinExistence type="predicted"/>
<reference evidence="1 2" key="1">
    <citation type="submission" date="2015-11" db="EMBL/GenBank/DDBJ databases">
        <authorList>
            <person name="Zhang Y."/>
            <person name="Guo Z."/>
        </authorList>
    </citation>
    <scope>NUCLEOTIDE SEQUENCE [LARGE SCALE GENOMIC DNA]</scope>
    <source>
        <strain evidence="1 2">YFY001</strain>
    </source>
</reference>
<sequence>MALHCPATLLVATPPRGAKGVASLVDALAGERVLALVRPPDLAVGEELAQRLGAPLEDEEGLAAGEAPPATLGAIADLHRGETVLVLARPPGEVTDAPFVRLELD</sequence>
<dbReference type="AlphaFoldDB" id="A0A1L3MER9"/>
<organism evidence="1 2">
    <name type="scientific">Janibacter indicus</name>
    <dbReference type="NCBI Taxonomy" id="857417"/>
    <lineage>
        <taxon>Bacteria</taxon>
        <taxon>Bacillati</taxon>
        <taxon>Actinomycetota</taxon>
        <taxon>Actinomycetes</taxon>
        <taxon>Micrococcales</taxon>
        <taxon>Intrasporangiaceae</taxon>
        <taxon>Janibacter</taxon>
    </lineage>
</organism>
<evidence type="ECO:0000313" key="1">
    <source>
        <dbReference type="EMBL" id="APH00849.1"/>
    </source>
</evidence>
<protein>
    <submittedName>
        <fullName evidence="1">Uncharacterized protein</fullName>
    </submittedName>
</protein>